<protein>
    <recommendedName>
        <fullName evidence="3">Iron-sulfur cluster loop</fullName>
    </recommendedName>
</protein>
<dbReference type="Proteomes" id="UP000634805">
    <property type="component" value="Unassembled WGS sequence"/>
</dbReference>
<organism evidence="1 2">
    <name type="scientific">Candidatus Argoarchaeum ethanivorans</name>
    <dbReference type="NCBI Taxonomy" id="2608793"/>
    <lineage>
        <taxon>Archaea</taxon>
        <taxon>Methanobacteriati</taxon>
        <taxon>Methanobacteriota</taxon>
        <taxon>Stenosarchaea group</taxon>
        <taxon>Methanomicrobia</taxon>
        <taxon>Methanosarcinales</taxon>
        <taxon>Methanosarcinales incertae sedis</taxon>
        <taxon>GOM Arc I cluster</taxon>
        <taxon>Candidatus Argoarchaeum</taxon>
    </lineage>
</organism>
<accession>A0A811TFF8</accession>
<evidence type="ECO:0000313" key="1">
    <source>
        <dbReference type="EMBL" id="CAD6494443.1"/>
    </source>
</evidence>
<reference evidence="1" key="1">
    <citation type="submission" date="2020-10" db="EMBL/GenBank/DDBJ databases">
        <authorList>
            <person name="Hahn C.J."/>
            <person name="Laso-Perez R."/>
            <person name="Vulcano F."/>
            <person name="Vaziourakis K.-M."/>
            <person name="Stokke R."/>
            <person name="Steen I.H."/>
            <person name="Teske A."/>
            <person name="Boetius A."/>
            <person name="Liebeke M."/>
            <person name="Amann R."/>
            <person name="Knittel K."/>
        </authorList>
    </citation>
    <scope>NUCLEOTIDE SEQUENCE</scope>
    <source>
        <strain evidence="1">Gfbio:e3339647-f889-4370-9287-4fb5cb688e4c:AG392D22_GoMArc1</strain>
    </source>
</reference>
<comment type="caution">
    <text evidence="1">The sequence shown here is derived from an EMBL/GenBank/DDBJ whole genome shotgun (WGS) entry which is preliminary data.</text>
</comment>
<dbReference type="SUPFAM" id="SSF48150">
    <property type="entry name" value="DNA-glycosylase"/>
    <property type="match status" value="1"/>
</dbReference>
<evidence type="ECO:0008006" key="3">
    <source>
        <dbReference type="Google" id="ProtNLM"/>
    </source>
</evidence>
<dbReference type="GO" id="GO:0003824">
    <property type="term" value="F:catalytic activity"/>
    <property type="evidence" value="ECO:0007669"/>
    <property type="project" value="InterPro"/>
</dbReference>
<dbReference type="Gene3D" id="1.10.1670.10">
    <property type="entry name" value="Helix-hairpin-Helix base-excision DNA repair enzymes (C-terminal)"/>
    <property type="match status" value="1"/>
</dbReference>
<dbReference type="EMBL" id="CAJHIS010000021">
    <property type="protein sequence ID" value="CAD6494443.1"/>
    <property type="molecule type" value="Genomic_DNA"/>
</dbReference>
<dbReference type="GO" id="GO:0006281">
    <property type="term" value="P:DNA repair"/>
    <property type="evidence" value="ECO:0007669"/>
    <property type="project" value="InterPro"/>
</dbReference>
<sequence length="302" mass="34690">MSIVIDNERGKKVAKLLYDSFSTLGIHGKTDMPEDITPNNVVKGSLDHIFFITLTVSIDYQRDAPSLWESSRKTFDDSKTRYLFNPKLLHETPFRKIVEDMQKYKLSKKPQKDANIWRTVGVTFYKKWEGDPRKFLKNCNGDSSLILKRLRNDTHLYNGSSVSDYPYLRGPKIGPLWLRMLRDNVGIAQLRNLEKVPIPVDIHVARATLTTGVVRGSIEVKLDELFGDIRKAWFESVEGLSIKNRPMIALDVDEPLWHLSKYGCSYRDKITGYCPVSNSCEAREFCIKGRVKIENSIVELET</sequence>
<dbReference type="AlphaFoldDB" id="A0A811TFF8"/>
<proteinExistence type="predicted"/>
<dbReference type="InterPro" id="IPR023170">
    <property type="entry name" value="HhH_base_excis_C"/>
</dbReference>
<evidence type="ECO:0000313" key="2">
    <source>
        <dbReference type="Proteomes" id="UP000634805"/>
    </source>
</evidence>
<gene>
    <name evidence="1" type="ORF">EMLJLAPB_00791</name>
</gene>
<dbReference type="InterPro" id="IPR011257">
    <property type="entry name" value="DNA_glycosylase"/>
</dbReference>
<name>A0A811TFF8_9EURY</name>